<evidence type="ECO:0000259" key="4">
    <source>
        <dbReference type="SMART" id="SM01218"/>
    </source>
</evidence>
<proteinExistence type="predicted"/>
<dbReference type="GO" id="GO:0003723">
    <property type="term" value="F:RNA binding"/>
    <property type="evidence" value="ECO:0007669"/>
    <property type="project" value="UniProtKB-KW"/>
</dbReference>
<comment type="caution">
    <text evidence="5">The sequence shown here is derived from an EMBL/GenBank/DDBJ whole genome shotgun (WGS) entry which is preliminary data.</text>
</comment>
<dbReference type="InterPro" id="IPR025715">
    <property type="entry name" value="FoP_C"/>
</dbReference>
<keyword evidence="3" id="KW-0812">Transmembrane</keyword>
<accession>A0AAN9TKX4</accession>
<keyword evidence="3" id="KW-1133">Transmembrane helix</keyword>
<feature type="transmembrane region" description="Helical" evidence="3">
    <location>
        <begin position="675"/>
        <end position="693"/>
    </location>
</feature>
<feature type="region of interest" description="Disordered" evidence="2">
    <location>
        <begin position="188"/>
        <end position="271"/>
    </location>
</feature>
<dbReference type="SMART" id="SM01218">
    <property type="entry name" value="FoP_duplication"/>
    <property type="match status" value="1"/>
</dbReference>
<name>A0AAN9TKX4_9HEMI</name>
<keyword evidence="6" id="KW-1185">Reference proteome</keyword>
<feature type="domain" description="Chromatin target of PRMT1 protein C-terminal" evidence="4">
    <location>
        <begin position="208"/>
        <end position="295"/>
    </location>
</feature>
<dbReference type="Pfam" id="PF13865">
    <property type="entry name" value="FoP_duplication"/>
    <property type="match status" value="1"/>
</dbReference>
<evidence type="ECO:0000256" key="3">
    <source>
        <dbReference type="SAM" id="Phobius"/>
    </source>
</evidence>
<evidence type="ECO:0000256" key="1">
    <source>
        <dbReference type="ARBA" id="ARBA00022884"/>
    </source>
</evidence>
<dbReference type="Proteomes" id="UP001367676">
    <property type="component" value="Unassembled WGS sequence"/>
</dbReference>
<evidence type="ECO:0000256" key="2">
    <source>
        <dbReference type="SAM" id="MobiDB-lite"/>
    </source>
</evidence>
<dbReference type="EMBL" id="JBBCAQ010000022">
    <property type="protein sequence ID" value="KAK7590903.1"/>
    <property type="molecule type" value="Genomic_DNA"/>
</dbReference>
<keyword evidence="1" id="KW-0694">RNA-binding</keyword>
<feature type="compositionally biased region" description="Basic residues" evidence="2">
    <location>
        <begin position="223"/>
        <end position="237"/>
    </location>
</feature>
<evidence type="ECO:0000313" key="6">
    <source>
        <dbReference type="Proteomes" id="UP001367676"/>
    </source>
</evidence>
<dbReference type="PANTHER" id="PTHR48426:SF1">
    <property type="entry name" value="CHROMATIN TARGET OF PRMT1 PROTEIN"/>
    <property type="match status" value="1"/>
</dbReference>
<sequence length="743" mass="84139">MSLKQIVMKNATTMSLHERFTKIRKSKESSSGERVMQQLASVRNRRLAQQMEKRPSVAAALKKDSIKSRLGLPSAISVRDRLRYPRGFGARRGRVGLTGKSPLIRGLNRSNAMDIDMVPTPRRARSPFVVSNKLASHAQEADHEVDLPRVLEVRAEIDPPVYQNIVGVVAADRDLVLVGSTLSLRGQFSNRGGNFRRGRLTGRSSRNDLRSFRPKLTSFNTRGYRRRGAPSRGRGRGRGAAASRGGSRGVGNRGRGRNNYQNRRVPTREELDRELDQYMSTTKASLDKELDIAILIPIDWLKNTKILKDRIKKFYQKTVANKNASASVYEKPFGPLDYPGNDTKKLDLIEKIWNEYYDCLGTKAKALNALKIVPPYAVAGFAQTSIQLDCAVCISPEEMTDKADWFVMTQYPAKNAIMVEEDEHKQIAPYSFSLQFFNLRPFHEGIYNCKLKNDYDAPHFLHVLTSETEPILEVKPRSAKIGPYPQDPLRITNTRIVLWSEWSQWSKCSYCGQVGKKYQFGYCKISLFENLAKSIQDTVENSSTESIIPANVIKETEQLLDIFIYGIPCRSALLPKEVLNDTNEPCPTDVIVEVIDKDGNVKEIYNNSAGEYYAKQELPPNAVHAERVTLYADGGKPFIIFCPSCWRNRKMVGVVRLLLNEQPSFLQEYILTVELYPLFMMTIITSTLIYVSIKMCLNRRKAKIGAKMSTKQKPKLMKMIKDAYYDKITQVPQIQSTVASESS</sequence>
<evidence type="ECO:0000313" key="5">
    <source>
        <dbReference type="EMBL" id="KAK7590903.1"/>
    </source>
</evidence>
<dbReference type="PANTHER" id="PTHR48426">
    <property type="entry name" value="CHROMATIN TARGET OF PRMT1 PROTEIN"/>
    <property type="match status" value="1"/>
</dbReference>
<reference evidence="5 6" key="1">
    <citation type="submission" date="2024-03" db="EMBL/GenBank/DDBJ databases">
        <title>Adaptation during the transition from Ophiocordyceps entomopathogen to insect associate is accompanied by gene loss and intensified selection.</title>
        <authorList>
            <person name="Ward C.M."/>
            <person name="Onetto C.A."/>
            <person name="Borneman A.R."/>
        </authorList>
    </citation>
    <scope>NUCLEOTIDE SEQUENCE [LARGE SCALE GENOMIC DNA]</scope>
    <source>
        <strain evidence="5">AWRI1</strain>
        <tissue evidence="5">Single Adult Female</tissue>
    </source>
</reference>
<dbReference type="InterPro" id="IPR052656">
    <property type="entry name" value="CTOP_PRMT1"/>
</dbReference>
<dbReference type="AlphaFoldDB" id="A0AAN9TKX4"/>
<protein>
    <recommendedName>
        <fullName evidence="4">Chromatin target of PRMT1 protein C-terminal domain-containing protein</fullName>
    </recommendedName>
</protein>
<organism evidence="5 6">
    <name type="scientific">Parthenolecanium corni</name>
    <dbReference type="NCBI Taxonomy" id="536013"/>
    <lineage>
        <taxon>Eukaryota</taxon>
        <taxon>Metazoa</taxon>
        <taxon>Ecdysozoa</taxon>
        <taxon>Arthropoda</taxon>
        <taxon>Hexapoda</taxon>
        <taxon>Insecta</taxon>
        <taxon>Pterygota</taxon>
        <taxon>Neoptera</taxon>
        <taxon>Paraneoptera</taxon>
        <taxon>Hemiptera</taxon>
        <taxon>Sternorrhyncha</taxon>
        <taxon>Coccoidea</taxon>
        <taxon>Coccidae</taxon>
        <taxon>Parthenolecanium</taxon>
    </lineage>
</organism>
<gene>
    <name evidence="5" type="ORF">V9T40_002516</name>
</gene>
<keyword evidence="3" id="KW-0472">Membrane</keyword>